<dbReference type="InterPro" id="IPR024932">
    <property type="entry name" value="ApbE"/>
</dbReference>
<evidence type="ECO:0000256" key="3">
    <source>
        <dbReference type="ARBA" id="ARBA00016337"/>
    </source>
</evidence>
<keyword evidence="6" id="KW-0479">Metal-binding</keyword>
<evidence type="ECO:0000256" key="5">
    <source>
        <dbReference type="ARBA" id="ARBA00022679"/>
    </source>
</evidence>
<keyword evidence="4" id="KW-0285">Flavoprotein</keyword>
<dbReference type="SUPFAM" id="SSF143631">
    <property type="entry name" value="ApbE-like"/>
    <property type="match status" value="1"/>
</dbReference>
<reference evidence="12" key="1">
    <citation type="submission" date="2021-11" db="EMBL/GenBank/DDBJ databases">
        <title>Cultivation dependent microbiological survey of springs from the worlds oldest radium mine currently devoted to the extraction of radon-saturated water.</title>
        <authorList>
            <person name="Kapinusova G."/>
            <person name="Smrhova T."/>
            <person name="Strejcek M."/>
            <person name="Suman J."/>
            <person name="Jani K."/>
            <person name="Pajer P."/>
            <person name="Uhlik O."/>
        </authorList>
    </citation>
    <scope>NUCLEOTIDE SEQUENCE [LARGE SCALE GENOMIC DNA]</scope>
    <source>
        <strain evidence="12">J379</strain>
    </source>
</reference>
<dbReference type="RefSeq" id="WP_353862991.1">
    <property type="nucleotide sequence ID" value="NZ_CP088295.1"/>
</dbReference>
<name>A0ABY5PCR9_9ACTN</name>
<evidence type="ECO:0000313" key="12">
    <source>
        <dbReference type="Proteomes" id="UP001058860"/>
    </source>
</evidence>
<comment type="catalytic activity">
    <reaction evidence="10">
        <text>L-threonyl-[protein] + FAD = FMN-L-threonyl-[protein] + AMP + H(+)</text>
        <dbReference type="Rhea" id="RHEA:36847"/>
        <dbReference type="Rhea" id="RHEA-COMP:11060"/>
        <dbReference type="Rhea" id="RHEA-COMP:11061"/>
        <dbReference type="ChEBI" id="CHEBI:15378"/>
        <dbReference type="ChEBI" id="CHEBI:30013"/>
        <dbReference type="ChEBI" id="CHEBI:57692"/>
        <dbReference type="ChEBI" id="CHEBI:74257"/>
        <dbReference type="ChEBI" id="CHEBI:456215"/>
        <dbReference type="EC" id="2.7.1.180"/>
    </reaction>
</comment>
<evidence type="ECO:0000256" key="4">
    <source>
        <dbReference type="ARBA" id="ARBA00022630"/>
    </source>
</evidence>
<evidence type="ECO:0000313" key="11">
    <source>
        <dbReference type="EMBL" id="UUY02464.1"/>
    </source>
</evidence>
<gene>
    <name evidence="11" type="ORF">LRS13_17385</name>
</gene>
<evidence type="ECO:0000256" key="9">
    <source>
        <dbReference type="ARBA" id="ARBA00031306"/>
    </source>
</evidence>
<keyword evidence="8" id="KW-0460">Magnesium</keyword>
<protein>
    <recommendedName>
        <fullName evidence="3">FAD:protein FMN transferase</fullName>
        <ecNumber evidence="2">2.7.1.180</ecNumber>
    </recommendedName>
    <alternativeName>
        <fullName evidence="9">Flavin transferase</fullName>
    </alternativeName>
</protein>
<evidence type="ECO:0000256" key="2">
    <source>
        <dbReference type="ARBA" id="ARBA00011955"/>
    </source>
</evidence>
<accession>A0ABY5PCR9</accession>
<dbReference type="PANTHER" id="PTHR30040:SF2">
    <property type="entry name" value="FAD:PROTEIN FMN TRANSFERASE"/>
    <property type="match status" value="1"/>
</dbReference>
<dbReference type="InterPro" id="IPR003374">
    <property type="entry name" value="ApbE-like_sf"/>
</dbReference>
<evidence type="ECO:0000256" key="7">
    <source>
        <dbReference type="ARBA" id="ARBA00022827"/>
    </source>
</evidence>
<dbReference type="Pfam" id="PF02424">
    <property type="entry name" value="ApbE"/>
    <property type="match status" value="1"/>
</dbReference>
<evidence type="ECO:0000256" key="8">
    <source>
        <dbReference type="ARBA" id="ARBA00022842"/>
    </source>
</evidence>
<dbReference type="PANTHER" id="PTHR30040">
    <property type="entry name" value="THIAMINE BIOSYNTHESIS LIPOPROTEIN APBE"/>
    <property type="match status" value="1"/>
</dbReference>
<proteinExistence type="predicted"/>
<dbReference type="EMBL" id="CP088295">
    <property type="protein sequence ID" value="UUY02464.1"/>
    <property type="molecule type" value="Genomic_DNA"/>
</dbReference>
<organism evidence="11 12">
    <name type="scientific">Svornostia abyssi</name>
    <dbReference type="NCBI Taxonomy" id="2898438"/>
    <lineage>
        <taxon>Bacteria</taxon>
        <taxon>Bacillati</taxon>
        <taxon>Actinomycetota</taxon>
        <taxon>Thermoleophilia</taxon>
        <taxon>Solirubrobacterales</taxon>
        <taxon>Baekduiaceae</taxon>
        <taxon>Svornostia</taxon>
    </lineage>
</organism>
<comment type="cofactor">
    <cofactor evidence="1">
        <name>Mg(2+)</name>
        <dbReference type="ChEBI" id="CHEBI:18420"/>
    </cofactor>
</comment>
<evidence type="ECO:0000256" key="10">
    <source>
        <dbReference type="ARBA" id="ARBA00048540"/>
    </source>
</evidence>
<dbReference type="GO" id="GO:0016740">
    <property type="term" value="F:transferase activity"/>
    <property type="evidence" value="ECO:0007669"/>
    <property type="project" value="UniProtKB-KW"/>
</dbReference>
<evidence type="ECO:0000256" key="1">
    <source>
        <dbReference type="ARBA" id="ARBA00001946"/>
    </source>
</evidence>
<evidence type="ECO:0000256" key="6">
    <source>
        <dbReference type="ARBA" id="ARBA00022723"/>
    </source>
</evidence>
<sequence>MRVAAEGAHPALEHRVRSARAELEHTDQQLTRFEPDSALSRLNAAEASVVAAGPLLRDHVTAALWAAQRSAGLVDPTLLDAIEAAGYRKSLVGVPAPDVDAALTAAPARGKAAPSSAGAWQRVCVDDASGTITRPPGVRIDLGGTAKGHAADRALRLLTGARHAIVDCGGDLALGGSAARPHAVLVDHPRTGETVATLRVTQGGVATSGMTRRAWLRDGDGWAHHLLDPSTGEPCWSGLLSATAVGATALEAEVLAKMAFLRGAEGARRLLRRRGGVIVHEDGDVEVLTNQPAHTLRVRRHPRERWVVAR</sequence>
<keyword evidence="5 11" id="KW-0808">Transferase</keyword>
<keyword evidence="7" id="KW-0274">FAD</keyword>
<dbReference type="EC" id="2.7.1.180" evidence="2"/>
<dbReference type="Proteomes" id="UP001058860">
    <property type="component" value="Chromosome"/>
</dbReference>
<keyword evidence="12" id="KW-1185">Reference proteome</keyword>
<dbReference type="Gene3D" id="3.10.520.10">
    <property type="entry name" value="ApbE-like domains"/>
    <property type="match status" value="1"/>
</dbReference>